<dbReference type="EMBL" id="JBJUIK010000004">
    <property type="protein sequence ID" value="KAL3529961.1"/>
    <property type="molecule type" value="Genomic_DNA"/>
</dbReference>
<sequence>MLQNMMMNAITNLTKVVENMGKNSVNSISSISQGILSCDFYKGNHQNGLCDTSMMQGEQIQFISNQNPTTRNQPTNYGNTYNPSWRNRLNFSWTNQANIQNSSF</sequence>
<gene>
    <name evidence="1" type="ORF">ACH5RR_009283</name>
</gene>
<comment type="caution">
    <text evidence="1">The sequence shown here is derived from an EMBL/GenBank/DDBJ whole genome shotgun (WGS) entry which is preliminary data.</text>
</comment>
<evidence type="ECO:0000313" key="2">
    <source>
        <dbReference type="Proteomes" id="UP001630127"/>
    </source>
</evidence>
<reference evidence="1 2" key="1">
    <citation type="submission" date="2024-11" db="EMBL/GenBank/DDBJ databases">
        <title>A near-complete genome assembly of Cinchona calisaya.</title>
        <authorList>
            <person name="Lian D.C."/>
            <person name="Zhao X.W."/>
            <person name="Wei L."/>
        </authorList>
    </citation>
    <scope>NUCLEOTIDE SEQUENCE [LARGE SCALE GENOMIC DNA]</scope>
    <source>
        <tissue evidence="1">Nenye</tissue>
    </source>
</reference>
<protein>
    <submittedName>
        <fullName evidence="1">Uncharacterized protein</fullName>
    </submittedName>
</protein>
<proteinExistence type="predicted"/>
<dbReference type="AlphaFoldDB" id="A0ABD3AG65"/>
<accession>A0ABD3AG65</accession>
<organism evidence="1 2">
    <name type="scientific">Cinchona calisaya</name>
    <dbReference type="NCBI Taxonomy" id="153742"/>
    <lineage>
        <taxon>Eukaryota</taxon>
        <taxon>Viridiplantae</taxon>
        <taxon>Streptophyta</taxon>
        <taxon>Embryophyta</taxon>
        <taxon>Tracheophyta</taxon>
        <taxon>Spermatophyta</taxon>
        <taxon>Magnoliopsida</taxon>
        <taxon>eudicotyledons</taxon>
        <taxon>Gunneridae</taxon>
        <taxon>Pentapetalae</taxon>
        <taxon>asterids</taxon>
        <taxon>lamiids</taxon>
        <taxon>Gentianales</taxon>
        <taxon>Rubiaceae</taxon>
        <taxon>Cinchonoideae</taxon>
        <taxon>Cinchoneae</taxon>
        <taxon>Cinchona</taxon>
    </lineage>
</organism>
<dbReference type="Proteomes" id="UP001630127">
    <property type="component" value="Unassembled WGS sequence"/>
</dbReference>
<keyword evidence="2" id="KW-1185">Reference proteome</keyword>
<evidence type="ECO:0000313" key="1">
    <source>
        <dbReference type="EMBL" id="KAL3529961.1"/>
    </source>
</evidence>
<name>A0ABD3AG65_9GENT</name>